<reference evidence="2 3" key="2">
    <citation type="submission" date="2019-01" db="EMBL/GenBank/DDBJ databases">
        <authorList>
            <person name="Li Y."/>
        </authorList>
    </citation>
    <scope>NUCLEOTIDE SEQUENCE [LARGE SCALE GENOMIC DNA]</scope>
    <source>
        <strain evidence="2 3">SK2B-1</strain>
    </source>
</reference>
<name>A0A443JNS8_9RHOB</name>
<organism evidence="2 3">
    <name type="scientific">Paenirhodobacter populi</name>
    <dbReference type="NCBI Taxonomy" id="2306993"/>
    <lineage>
        <taxon>Bacteria</taxon>
        <taxon>Pseudomonadati</taxon>
        <taxon>Pseudomonadota</taxon>
        <taxon>Alphaproteobacteria</taxon>
        <taxon>Rhodobacterales</taxon>
        <taxon>Rhodobacter group</taxon>
        <taxon>Paenirhodobacter</taxon>
    </lineage>
</organism>
<evidence type="ECO:0000313" key="3">
    <source>
        <dbReference type="Proteomes" id="UP000284476"/>
    </source>
</evidence>
<evidence type="ECO:0000313" key="2">
    <source>
        <dbReference type="EMBL" id="RWR22134.1"/>
    </source>
</evidence>
<proteinExistence type="predicted"/>
<dbReference type="PANTHER" id="PTHR11895:SF151">
    <property type="entry name" value="GLUTAMYL-TRNA(GLN) AMIDOTRANSFERASE SUBUNIT A"/>
    <property type="match status" value="1"/>
</dbReference>
<dbReference type="Proteomes" id="UP000284476">
    <property type="component" value="Unassembled WGS sequence"/>
</dbReference>
<reference evidence="2 3" key="1">
    <citation type="submission" date="2019-01" db="EMBL/GenBank/DDBJ databases">
        <title>Sinorhodobacter populi sp. nov. isolated from the symptomatic bark tissue of Populus euramericana canker.</title>
        <authorList>
            <person name="Xu G."/>
        </authorList>
    </citation>
    <scope>NUCLEOTIDE SEQUENCE [LARGE SCALE GENOMIC DNA]</scope>
    <source>
        <strain evidence="2 3">SK2B-1</strain>
    </source>
</reference>
<dbReference type="AlphaFoldDB" id="A0A443JNS8"/>
<dbReference type="GO" id="GO:0003824">
    <property type="term" value="F:catalytic activity"/>
    <property type="evidence" value="ECO:0007669"/>
    <property type="project" value="InterPro"/>
</dbReference>
<gene>
    <name evidence="2" type="ORF">D2T30_07250</name>
</gene>
<dbReference type="Gene3D" id="3.90.1300.10">
    <property type="entry name" value="Amidase signature (AS) domain"/>
    <property type="match status" value="1"/>
</dbReference>
<sequence length="434" mass="44981">MTLSSEAIRALDAVSLTAAVRAGTISAVAVTEAYLDRIAAREDAVRAWQYLSPEQALAAARALDRRGARGPLAGLPVAVKDVIATHDMPTGYGNASYAGTRTVCDAPCVALTRAGDGIVLGKSVTTEFAMASPGKTRNPFDPARTPGGSSSGSCAAVGAGMALLGFGTQTAGSVIRPASYCGVVGYKPTHGLINPAEVKVLAQSLDTIGLLTRTVADAGLAASVLGWRPDLFPVEPAGRLRVGLFRPAPFDKAGPGTIAALEAAEKALRDAGVEVAALQTPDWFIDAHLAHHRVMGFEVTAALAYERLSPQVALTGVTRDFLAVKEGVTAEEYDAALAFRDEHARRMAALMEGIDVLLAPSAPDVAPVGLDSTGDPVFNTPWTLFRMPALTLPAIRWQGLPVGVQVIGRRGADRATLAAAARVEAALACDWTAA</sequence>
<dbReference type="PANTHER" id="PTHR11895">
    <property type="entry name" value="TRANSAMIDASE"/>
    <property type="match status" value="1"/>
</dbReference>
<dbReference type="RefSeq" id="WP_128208327.1">
    <property type="nucleotide sequence ID" value="NZ_JBHRSO010000005.1"/>
</dbReference>
<dbReference type="SUPFAM" id="SSF75304">
    <property type="entry name" value="Amidase signature (AS) enzymes"/>
    <property type="match status" value="1"/>
</dbReference>
<dbReference type="Pfam" id="PF01425">
    <property type="entry name" value="Amidase"/>
    <property type="match status" value="1"/>
</dbReference>
<accession>A0A443JNS8</accession>
<comment type="caution">
    <text evidence="2">The sequence shown here is derived from an EMBL/GenBank/DDBJ whole genome shotgun (WGS) entry which is preliminary data.</text>
</comment>
<dbReference type="InterPro" id="IPR000120">
    <property type="entry name" value="Amidase"/>
</dbReference>
<dbReference type="InterPro" id="IPR036928">
    <property type="entry name" value="AS_sf"/>
</dbReference>
<protein>
    <submittedName>
        <fullName evidence="2">Amidase</fullName>
    </submittedName>
</protein>
<dbReference type="InterPro" id="IPR023631">
    <property type="entry name" value="Amidase_dom"/>
</dbReference>
<dbReference type="EMBL" id="SAUZ01000006">
    <property type="protein sequence ID" value="RWR22134.1"/>
    <property type="molecule type" value="Genomic_DNA"/>
</dbReference>
<feature type="domain" description="Amidase" evidence="1">
    <location>
        <begin position="30"/>
        <end position="417"/>
    </location>
</feature>
<evidence type="ECO:0000259" key="1">
    <source>
        <dbReference type="Pfam" id="PF01425"/>
    </source>
</evidence>